<dbReference type="GO" id="GO:0016787">
    <property type="term" value="F:hydrolase activity"/>
    <property type="evidence" value="ECO:0007669"/>
    <property type="project" value="UniProtKB-KW"/>
</dbReference>
<dbReference type="Gene3D" id="3.90.79.10">
    <property type="entry name" value="Nucleoside Triphosphate Pyrophosphohydrolase"/>
    <property type="match status" value="1"/>
</dbReference>
<dbReference type="PRINTS" id="PR00502">
    <property type="entry name" value="NUDIXFAMILY"/>
</dbReference>
<name>A0A6P1TVT2_9FIRM</name>
<dbReference type="InterPro" id="IPR020084">
    <property type="entry name" value="NUDIX_hydrolase_CS"/>
</dbReference>
<evidence type="ECO:0000259" key="4">
    <source>
        <dbReference type="PROSITE" id="PS51462"/>
    </source>
</evidence>
<dbReference type="EMBL" id="CP048000">
    <property type="protein sequence ID" value="QHQ63525.1"/>
    <property type="molecule type" value="Genomic_DNA"/>
</dbReference>
<dbReference type="SUPFAM" id="SSF55811">
    <property type="entry name" value="Nudix"/>
    <property type="match status" value="1"/>
</dbReference>
<gene>
    <name evidence="5" type="ORF">Ana3638_24365</name>
</gene>
<accession>A0A6P1TVT2</accession>
<dbReference type="Proteomes" id="UP000464314">
    <property type="component" value="Chromosome"/>
</dbReference>
<dbReference type="KEGG" id="anr:Ana3638_24365"/>
<dbReference type="Pfam" id="PF00293">
    <property type="entry name" value="NUDIX"/>
    <property type="match status" value="1"/>
</dbReference>
<dbReference type="PROSITE" id="PS00893">
    <property type="entry name" value="NUDIX_BOX"/>
    <property type="match status" value="1"/>
</dbReference>
<comment type="similarity">
    <text evidence="3">Belongs to the Nudix hydrolase family.</text>
</comment>
<evidence type="ECO:0000313" key="5">
    <source>
        <dbReference type="EMBL" id="QHQ63525.1"/>
    </source>
</evidence>
<proteinExistence type="inferred from homology"/>
<organism evidence="5 6">
    <name type="scientific">Anaerocolumna sedimenticola</name>
    <dbReference type="NCBI Taxonomy" id="2696063"/>
    <lineage>
        <taxon>Bacteria</taxon>
        <taxon>Bacillati</taxon>
        <taxon>Bacillota</taxon>
        <taxon>Clostridia</taxon>
        <taxon>Lachnospirales</taxon>
        <taxon>Lachnospiraceae</taxon>
        <taxon>Anaerocolumna</taxon>
    </lineage>
</organism>
<sequence>MYYTAGENASDYIGILDRKNYDKKWDRITRVAIRGIIESDGKIALIHSGKNGEYKFPGGGMEAGESREETLIREVLEETGLMVVPETIKYYGKFKEIKKDNEQCKIFEQLSYYYYCDILPEKGERKLDDYEEEYGYELKWTTLEEAIENNTIINHSEHTPWIFRDTLVMDRLKEQKDMQS</sequence>
<dbReference type="InterPro" id="IPR015797">
    <property type="entry name" value="NUDIX_hydrolase-like_dom_sf"/>
</dbReference>
<reference evidence="5 6" key="1">
    <citation type="submission" date="2020-01" db="EMBL/GenBank/DDBJ databases">
        <title>Genome analysis of Anaerocolumna sp. CBA3638.</title>
        <authorList>
            <person name="Kim J."/>
            <person name="Roh S.W."/>
        </authorList>
    </citation>
    <scope>NUCLEOTIDE SEQUENCE [LARGE SCALE GENOMIC DNA]</scope>
    <source>
        <strain evidence="5 6">CBA3638</strain>
    </source>
</reference>
<dbReference type="AlphaFoldDB" id="A0A6P1TVT2"/>
<feature type="domain" description="Nudix hydrolase" evidence="4">
    <location>
        <begin position="26"/>
        <end position="164"/>
    </location>
</feature>
<evidence type="ECO:0000256" key="2">
    <source>
        <dbReference type="ARBA" id="ARBA00022801"/>
    </source>
</evidence>
<evidence type="ECO:0000256" key="1">
    <source>
        <dbReference type="ARBA" id="ARBA00001946"/>
    </source>
</evidence>
<dbReference type="PANTHER" id="PTHR43046:SF14">
    <property type="entry name" value="MUTT_NUDIX FAMILY PROTEIN"/>
    <property type="match status" value="1"/>
</dbReference>
<dbReference type="PROSITE" id="PS51462">
    <property type="entry name" value="NUDIX"/>
    <property type="match status" value="1"/>
</dbReference>
<keyword evidence="2 3" id="KW-0378">Hydrolase</keyword>
<dbReference type="InterPro" id="IPR000086">
    <property type="entry name" value="NUDIX_hydrolase_dom"/>
</dbReference>
<evidence type="ECO:0000256" key="3">
    <source>
        <dbReference type="RuleBase" id="RU003476"/>
    </source>
</evidence>
<protein>
    <submittedName>
        <fullName evidence="5">NUDIX domain-containing protein</fullName>
    </submittedName>
</protein>
<evidence type="ECO:0000313" key="6">
    <source>
        <dbReference type="Proteomes" id="UP000464314"/>
    </source>
</evidence>
<dbReference type="PANTHER" id="PTHR43046">
    <property type="entry name" value="GDP-MANNOSE MANNOSYL HYDROLASE"/>
    <property type="match status" value="1"/>
</dbReference>
<dbReference type="RefSeq" id="WP_161840336.1">
    <property type="nucleotide sequence ID" value="NZ_CP048000.1"/>
</dbReference>
<comment type="cofactor">
    <cofactor evidence="1">
        <name>Mg(2+)</name>
        <dbReference type="ChEBI" id="CHEBI:18420"/>
    </cofactor>
</comment>
<keyword evidence="6" id="KW-1185">Reference proteome</keyword>
<dbReference type="InterPro" id="IPR020476">
    <property type="entry name" value="Nudix_hydrolase"/>
</dbReference>